<evidence type="ECO:0000313" key="3">
    <source>
        <dbReference type="Proteomes" id="UP000197269"/>
    </source>
</evidence>
<dbReference type="GO" id="GO:0006313">
    <property type="term" value="P:DNA transposition"/>
    <property type="evidence" value="ECO:0007669"/>
    <property type="project" value="InterPro"/>
</dbReference>
<sequence>ALAGVAPYDDDSGKYHGRRRIQGGRERLRKSLFMCAFTATRHNPDLASFYARLRQNGKDHLCAVIAVARKLIVLANTILSRKTEWTPQYQQK</sequence>
<dbReference type="RefSeq" id="WP_141098746.1">
    <property type="nucleotide sequence ID" value="NZ_MXPU01000003.1"/>
</dbReference>
<dbReference type="GO" id="GO:0003677">
    <property type="term" value="F:DNA binding"/>
    <property type="evidence" value="ECO:0007669"/>
    <property type="project" value="InterPro"/>
</dbReference>
<dbReference type="InterPro" id="IPR003346">
    <property type="entry name" value="Transposase_20"/>
</dbReference>
<dbReference type="InterPro" id="IPR047650">
    <property type="entry name" value="Transpos_IS110"/>
</dbReference>
<dbReference type="Pfam" id="PF02371">
    <property type="entry name" value="Transposase_20"/>
    <property type="match status" value="1"/>
</dbReference>
<name>A0A2D0ABM7_9HYPH</name>
<dbReference type="AlphaFoldDB" id="A0A2D0ABM7"/>
<dbReference type="PANTHER" id="PTHR33055">
    <property type="entry name" value="TRANSPOSASE FOR INSERTION SEQUENCE ELEMENT IS1111A"/>
    <property type="match status" value="1"/>
</dbReference>
<evidence type="ECO:0000313" key="2">
    <source>
        <dbReference type="EMBL" id="OWO96281.1"/>
    </source>
</evidence>
<proteinExistence type="predicted"/>
<feature type="domain" description="Transposase IS116/IS110/IS902 C-terminal" evidence="1">
    <location>
        <begin position="1"/>
        <end position="50"/>
    </location>
</feature>
<organism evidence="2 3">
    <name type="scientific">Rhizobium esperanzae</name>
    <dbReference type="NCBI Taxonomy" id="1967781"/>
    <lineage>
        <taxon>Bacteria</taxon>
        <taxon>Pseudomonadati</taxon>
        <taxon>Pseudomonadota</taxon>
        <taxon>Alphaproteobacteria</taxon>
        <taxon>Hyphomicrobiales</taxon>
        <taxon>Rhizobiaceae</taxon>
        <taxon>Rhizobium/Agrobacterium group</taxon>
        <taxon>Rhizobium</taxon>
    </lineage>
</organism>
<reference evidence="2 3" key="1">
    <citation type="submission" date="2017-03" db="EMBL/GenBank/DDBJ databases">
        <title>Genome of strain Rhizobium sp. CNPSo 668.</title>
        <authorList>
            <person name="Ribeiro R."/>
        </authorList>
    </citation>
    <scope>NUCLEOTIDE SEQUENCE [LARGE SCALE GENOMIC DNA]</scope>
    <source>
        <strain evidence="2 3">CNPSo 668</strain>
    </source>
</reference>
<gene>
    <name evidence="2" type="ORF">B5E41_06460</name>
</gene>
<feature type="non-terminal residue" evidence="2">
    <location>
        <position position="1"/>
    </location>
</feature>
<accession>A0A2D0ABM7</accession>
<evidence type="ECO:0000259" key="1">
    <source>
        <dbReference type="Pfam" id="PF02371"/>
    </source>
</evidence>
<dbReference type="EMBL" id="MXPU01000003">
    <property type="protein sequence ID" value="OWO96281.1"/>
    <property type="molecule type" value="Genomic_DNA"/>
</dbReference>
<dbReference type="Proteomes" id="UP000197269">
    <property type="component" value="Unassembled WGS sequence"/>
</dbReference>
<comment type="caution">
    <text evidence="2">The sequence shown here is derived from an EMBL/GenBank/DDBJ whole genome shotgun (WGS) entry which is preliminary data.</text>
</comment>
<protein>
    <submittedName>
        <fullName evidence="2">IS110 family transposase</fullName>
    </submittedName>
</protein>
<dbReference type="GO" id="GO:0004803">
    <property type="term" value="F:transposase activity"/>
    <property type="evidence" value="ECO:0007669"/>
    <property type="project" value="InterPro"/>
</dbReference>
<dbReference type="PANTHER" id="PTHR33055:SF13">
    <property type="entry name" value="TRANSPOSASE"/>
    <property type="match status" value="1"/>
</dbReference>